<accession>A0ABT1WLI7</accession>
<dbReference type="PIRSF" id="PIRSF001123">
    <property type="entry name" value="PepA_GA"/>
    <property type="match status" value="1"/>
</dbReference>
<evidence type="ECO:0000256" key="5">
    <source>
        <dbReference type="ARBA" id="ARBA00022801"/>
    </source>
</evidence>
<dbReference type="InterPro" id="IPR051464">
    <property type="entry name" value="Peptidase_M42_aminopept"/>
</dbReference>
<dbReference type="SUPFAM" id="SSF101821">
    <property type="entry name" value="Aminopeptidase/glucanase lid domain"/>
    <property type="match status" value="1"/>
</dbReference>
<sequence length="345" mass="38029">MTKTIDYVKELTAIPSPTGYTKEVMDYVIKQVESFGYKAKKTPKGAVMVTVPGLDDSKHRVVTAHVDTLGAMVRAIKPDGRLKMSLVGGFTWNAIEGENCTIHVASNGKTVSGTILVHQTSVHVYRNAGTIERTQDNMEIRLDEKVSNEEDVRALGIEVGDFISFDPRTLVTETGFIKSRFLDDKVSAAILLDLLETYKKDGTQLPVTTHFYWSPFEEVGMGANSSIPEETVEFLAVDMGAMGDDQQTDEYTVSICVKDASGPYHYDFRQHLAALANEHNIPYKLDIYPYYGSDASAAMKAGAEVKHGLMGAGIESSHSYERTHEDSVKATQNLLDAYLKSPLVK</sequence>
<evidence type="ECO:0000256" key="2">
    <source>
        <dbReference type="ARBA" id="ARBA00022438"/>
    </source>
</evidence>
<protein>
    <submittedName>
        <fullName evidence="7">M42 family metallopeptidase</fullName>
    </submittedName>
</protein>
<dbReference type="CDD" id="cd05657">
    <property type="entry name" value="M42_glucanase_like"/>
    <property type="match status" value="1"/>
</dbReference>
<gene>
    <name evidence="7" type="ORF">NPA36_00950</name>
</gene>
<proteinExistence type="inferred from homology"/>
<keyword evidence="2" id="KW-0031">Aminopeptidase</keyword>
<organism evidence="7 8">
    <name type="scientific">Granulicatella seriolae</name>
    <dbReference type="NCBI Taxonomy" id="2967226"/>
    <lineage>
        <taxon>Bacteria</taxon>
        <taxon>Bacillati</taxon>
        <taxon>Bacillota</taxon>
        <taxon>Bacilli</taxon>
        <taxon>Lactobacillales</taxon>
        <taxon>Carnobacteriaceae</taxon>
        <taxon>Granulicatella</taxon>
    </lineage>
</organism>
<keyword evidence="5" id="KW-0378">Hydrolase</keyword>
<dbReference type="Pfam" id="PF05343">
    <property type="entry name" value="Peptidase_M42"/>
    <property type="match status" value="1"/>
</dbReference>
<evidence type="ECO:0000256" key="6">
    <source>
        <dbReference type="PIRNR" id="PIRNR001123"/>
    </source>
</evidence>
<keyword evidence="3" id="KW-0645">Protease</keyword>
<comment type="similarity">
    <text evidence="1 6">Belongs to the peptidase M42 family.</text>
</comment>
<keyword evidence="8" id="KW-1185">Reference proteome</keyword>
<evidence type="ECO:0000256" key="4">
    <source>
        <dbReference type="ARBA" id="ARBA00022723"/>
    </source>
</evidence>
<evidence type="ECO:0000313" key="8">
    <source>
        <dbReference type="Proteomes" id="UP001059480"/>
    </source>
</evidence>
<reference evidence="7" key="2">
    <citation type="journal article" date="2023" name="Curr. Microbiol.">
        <title>Granulicatella seriolae sp. nov., a Novel Facultative Anaerobe Isolated from Yellowtail Marine Fish.</title>
        <authorList>
            <person name="Lee M."/>
            <person name="Choi Y.J."/>
            <person name="Farooq A."/>
            <person name="Jeong J.B."/>
            <person name="Jung M.Y."/>
        </authorList>
    </citation>
    <scope>NUCLEOTIDE SEQUENCE</scope>
    <source>
        <strain evidence="7">S8</strain>
    </source>
</reference>
<reference evidence="7" key="3">
    <citation type="journal article" date="2023" name="Microbiol. Resour. Announc.">
        <title>Draft Genome Sequence of Granulicatella sp. Strain S8, Isolated from a Marine Fish, Seriola quinqueradiata.</title>
        <authorList>
            <person name="Lee M."/>
            <person name="Farooq A."/>
            <person name="Jeong J.B."/>
            <person name="Jung M.Y."/>
        </authorList>
    </citation>
    <scope>NUCLEOTIDE SEQUENCE</scope>
    <source>
        <strain evidence="7">S8</strain>
    </source>
</reference>
<reference evidence="7" key="1">
    <citation type="submission" date="2022-07" db="EMBL/GenBank/DDBJ databases">
        <authorList>
            <person name="Jung M.-Y."/>
            <person name="Lee M."/>
        </authorList>
    </citation>
    <scope>NUCLEOTIDE SEQUENCE</scope>
    <source>
        <strain evidence="7">S8</strain>
    </source>
</reference>
<comment type="caution">
    <text evidence="7">The sequence shown here is derived from an EMBL/GenBank/DDBJ whole genome shotgun (WGS) entry which is preliminary data.</text>
</comment>
<dbReference type="SUPFAM" id="SSF53187">
    <property type="entry name" value="Zn-dependent exopeptidases"/>
    <property type="match status" value="1"/>
</dbReference>
<dbReference type="Proteomes" id="UP001059480">
    <property type="component" value="Unassembled WGS sequence"/>
</dbReference>
<dbReference type="Gene3D" id="3.40.630.10">
    <property type="entry name" value="Zn peptidases"/>
    <property type="match status" value="1"/>
</dbReference>
<evidence type="ECO:0000256" key="1">
    <source>
        <dbReference type="ARBA" id="ARBA00006272"/>
    </source>
</evidence>
<dbReference type="Gene3D" id="2.40.30.40">
    <property type="entry name" value="Peptidase M42, domain 2"/>
    <property type="match status" value="1"/>
</dbReference>
<dbReference type="InterPro" id="IPR008007">
    <property type="entry name" value="Peptidase_M42"/>
</dbReference>
<dbReference type="RefSeq" id="WP_256944244.1">
    <property type="nucleotide sequence ID" value="NZ_JANHNZ010000001.1"/>
</dbReference>
<evidence type="ECO:0000256" key="3">
    <source>
        <dbReference type="ARBA" id="ARBA00022670"/>
    </source>
</evidence>
<dbReference type="PANTHER" id="PTHR32481:SF7">
    <property type="entry name" value="AMINOPEPTIDASE YHFE-RELATED"/>
    <property type="match status" value="1"/>
</dbReference>
<dbReference type="EMBL" id="JANHNZ010000001">
    <property type="protein sequence ID" value="MCQ9209134.1"/>
    <property type="molecule type" value="Genomic_DNA"/>
</dbReference>
<dbReference type="InterPro" id="IPR023367">
    <property type="entry name" value="Peptidase_M42_dom2"/>
</dbReference>
<keyword evidence="4" id="KW-0479">Metal-binding</keyword>
<evidence type="ECO:0000313" key="7">
    <source>
        <dbReference type="EMBL" id="MCQ9209134.1"/>
    </source>
</evidence>
<name>A0ABT1WLI7_9LACT</name>
<dbReference type="PANTHER" id="PTHR32481">
    <property type="entry name" value="AMINOPEPTIDASE"/>
    <property type="match status" value="1"/>
</dbReference>